<reference evidence="1 2" key="1">
    <citation type="submission" date="2019-03" db="EMBL/GenBank/DDBJ databases">
        <title>Single cell metagenomics reveals metabolic interactions within the superorganism composed of flagellate Streblomastix strix and complex community of Bacteroidetes bacteria on its surface.</title>
        <authorList>
            <person name="Treitli S.C."/>
            <person name="Kolisko M."/>
            <person name="Husnik F."/>
            <person name="Keeling P."/>
            <person name="Hampl V."/>
        </authorList>
    </citation>
    <scope>NUCLEOTIDE SEQUENCE [LARGE SCALE GENOMIC DNA]</scope>
    <source>
        <strain evidence="1">ST1C</strain>
    </source>
</reference>
<dbReference type="EMBL" id="SNRW01026220">
    <property type="protein sequence ID" value="KAA6360957.1"/>
    <property type="molecule type" value="Genomic_DNA"/>
</dbReference>
<organism evidence="1 2">
    <name type="scientific">Streblomastix strix</name>
    <dbReference type="NCBI Taxonomy" id="222440"/>
    <lineage>
        <taxon>Eukaryota</taxon>
        <taxon>Metamonada</taxon>
        <taxon>Preaxostyla</taxon>
        <taxon>Oxymonadida</taxon>
        <taxon>Streblomastigidae</taxon>
        <taxon>Streblomastix</taxon>
    </lineage>
</organism>
<proteinExistence type="predicted"/>
<protein>
    <recommendedName>
        <fullName evidence="3">B30.2/SPRY domain-containing protein</fullName>
    </recommendedName>
</protein>
<comment type="caution">
    <text evidence="1">The sequence shown here is derived from an EMBL/GenBank/DDBJ whole genome shotgun (WGS) entry which is preliminary data.</text>
</comment>
<evidence type="ECO:0000313" key="2">
    <source>
        <dbReference type="Proteomes" id="UP000324800"/>
    </source>
</evidence>
<sequence>MKPKLPLDSPIALINQDPSDFELIDMDGLKKKIIKKQNKWNTISLSQVVEDGIWEMESEFSNDNYAAIGIVRDSHNLVVGYSASENLNNQHTIVLYNQSWSRGNVRCKGNDKPGNTGFRGNQKVKQQFDSVKGTLIFFIDGIQQPVYIAGIKEKIRFIVCWHHADQSCIIHSLKKLAEPTTSHVANEKAVQW</sequence>
<dbReference type="Proteomes" id="UP000324800">
    <property type="component" value="Unassembled WGS sequence"/>
</dbReference>
<evidence type="ECO:0008006" key="3">
    <source>
        <dbReference type="Google" id="ProtNLM"/>
    </source>
</evidence>
<dbReference type="Gene3D" id="2.60.120.920">
    <property type="match status" value="1"/>
</dbReference>
<dbReference type="AlphaFoldDB" id="A0A5J4TRR7"/>
<accession>A0A5J4TRR7</accession>
<evidence type="ECO:0000313" key="1">
    <source>
        <dbReference type="EMBL" id="KAA6360957.1"/>
    </source>
</evidence>
<name>A0A5J4TRR7_9EUKA</name>
<gene>
    <name evidence="1" type="ORF">EZS28_043516</name>
</gene>
<dbReference type="InterPro" id="IPR043136">
    <property type="entry name" value="B30.2/SPRY_sf"/>
</dbReference>